<protein>
    <recommendedName>
        <fullName evidence="2">DUF2851 domain-containing protein</fullName>
    </recommendedName>
</protein>
<comment type="caution">
    <text evidence="1">The sequence shown here is derived from an EMBL/GenBank/DDBJ whole genome shotgun (WGS) entry which is preliminary data.</text>
</comment>
<gene>
    <name evidence="1" type="ORF">S01H1_64978</name>
</gene>
<accession>X0Y9C8</accession>
<dbReference type="InterPro" id="IPR006058">
    <property type="entry name" value="2Fe2S_fd_BS"/>
</dbReference>
<evidence type="ECO:0008006" key="2">
    <source>
        <dbReference type="Google" id="ProtNLM"/>
    </source>
</evidence>
<sequence length="243" mass="26237">MGDEAVAAVLDRLGDIRFRWRTAELRRALAHQDRDEALYCALLEALGYGGNREAFLQLARRLPWPALRGLLLDVPLQDRAAAALEVLAEAARSPPALAWRTAGLRPGNHPARRLEAAAHLAARHAETGLAQGLRALLDGDAVQAVASLTFRGWGRTLIGAGRAVEILTNAVLPLLAAAGLEPRPGRALALYRELPRPAAYGTVRHLDEAVDGAVRVDARRQQGMLFLLRSYCSQGRCGNCPLS</sequence>
<dbReference type="AlphaFoldDB" id="X0Y9C8"/>
<dbReference type="GO" id="GO:0051537">
    <property type="term" value="F:2 iron, 2 sulfur cluster binding"/>
    <property type="evidence" value="ECO:0007669"/>
    <property type="project" value="InterPro"/>
</dbReference>
<evidence type="ECO:0000313" key="1">
    <source>
        <dbReference type="EMBL" id="GAG33446.1"/>
    </source>
</evidence>
<organism evidence="1">
    <name type="scientific">marine sediment metagenome</name>
    <dbReference type="NCBI Taxonomy" id="412755"/>
    <lineage>
        <taxon>unclassified sequences</taxon>
        <taxon>metagenomes</taxon>
        <taxon>ecological metagenomes</taxon>
    </lineage>
</organism>
<dbReference type="PROSITE" id="PS00197">
    <property type="entry name" value="2FE2S_FER_1"/>
    <property type="match status" value="1"/>
</dbReference>
<proteinExistence type="predicted"/>
<reference evidence="1" key="1">
    <citation type="journal article" date="2014" name="Front. Microbiol.">
        <title>High frequency of phylogenetically diverse reductive dehalogenase-homologous genes in deep subseafloor sedimentary metagenomes.</title>
        <authorList>
            <person name="Kawai M."/>
            <person name="Futagami T."/>
            <person name="Toyoda A."/>
            <person name="Takaki Y."/>
            <person name="Nishi S."/>
            <person name="Hori S."/>
            <person name="Arai W."/>
            <person name="Tsubouchi T."/>
            <person name="Morono Y."/>
            <person name="Uchiyama I."/>
            <person name="Ito T."/>
            <person name="Fujiyama A."/>
            <person name="Inagaki F."/>
            <person name="Takami H."/>
        </authorList>
    </citation>
    <scope>NUCLEOTIDE SEQUENCE</scope>
    <source>
        <strain evidence="1">Expedition CK06-06</strain>
    </source>
</reference>
<name>X0Y9C8_9ZZZZ</name>
<dbReference type="EMBL" id="BARS01042865">
    <property type="protein sequence ID" value="GAG33446.1"/>
    <property type="molecule type" value="Genomic_DNA"/>
</dbReference>